<dbReference type="EMBL" id="CP000108">
    <property type="protein sequence ID" value="ABB28708.1"/>
    <property type="molecule type" value="Genomic_DNA"/>
</dbReference>
<organism evidence="2">
    <name type="scientific">Chlorobium chlorochromatii (strain CaD3)</name>
    <dbReference type="NCBI Taxonomy" id="340177"/>
    <lineage>
        <taxon>Bacteria</taxon>
        <taxon>Pseudomonadati</taxon>
        <taxon>Chlorobiota</taxon>
        <taxon>Chlorobiia</taxon>
        <taxon>Chlorobiales</taxon>
        <taxon>Chlorobiaceae</taxon>
        <taxon>Chlorobium/Pelodictyon group</taxon>
        <taxon>Chlorobium</taxon>
    </lineage>
</organism>
<dbReference type="InterPro" id="IPR011646">
    <property type="entry name" value="KAP_P-loop"/>
</dbReference>
<proteinExistence type="predicted"/>
<dbReference type="eggNOG" id="COG1067">
    <property type="taxonomic scope" value="Bacteria"/>
</dbReference>
<accession>Q3AQL7</accession>
<gene>
    <name evidence="2" type="ordered locus">Cag_1452</name>
</gene>
<dbReference type="AlphaFoldDB" id="Q3AQL7"/>
<evidence type="ECO:0000313" key="2">
    <source>
        <dbReference type="EMBL" id="ABB28708.1"/>
    </source>
</evidence>
<sequence>MISIADIYDRLSTEPLQGNDLKKYYVDVFSGRGDNPMISLKRLLQNKPNGKLQILFSGYRGCGKSTELNKLQQELSNDFIVLNFSVLDELDPVSLNYVELFIITMEKLFEVVGTYHININPQMFEIVRQWSSSKEIEDIRELTGEASLKVGADVEVSAPLFARFFTKMRLGANASTSTKKTVIQNIEPRLSDLISHCNDLIREIKLKLSFIGKKGLVIIIEDLDKLSVEKAEELFFNHSHILSSLQTHLIFTFPISLRYHPKAIAIKGNFDEDYELPMLKVHDKAGNRFAGHNAMREIVTCRIGENAFEPPALLDKFIAMSGGCLRDLFRMIRNAADSALNNEREIITEANYTKSFYRLRRDYENTIAEKRVNNELIISVPEYYETLKNLALSTTKKVDNTDAVLDLRQNLCILGYNDEGWCDVHPVVRTILEERFPDMNK</sequence>
<reference evidence="2" key="1">
    <citation type="submission" date="2005-08" db="EMBL/GenBank/DDBJ databases">
        <title>Complete sequence of Chlorobium chlorochromatii CaD3.</title>
        <authorList>
            <person name="Copeland A."/>
            <person name="Lucas S."/>
            <person name="Lapidus A."/>
            <person name="Barry K."/>
            <person name="Detter J.C."/>
            <person name="Glavina T."/>
            <person name="Hammon N."/>
            <person name="Israni S."/>
            <person name="Pitluck S."/>
            <person name="Bryant D."/>
            <person name="Schmutz J."/>
            <person name="Larimer F."/>
            <person name="Land M."/>
            <person name="Kyrpides N."/>
            <person name="Ivanova N."/>
            <person name="Richardson P."/>
        </authorList>
    </citation>
    <scope>NUCLEOTIDE SEQUENCE [LARGE SCALE GENOMIC DNA]</scope>
    <source>
        <strain evidence="2">CaD3</strain>
    </source>
</reference>
<feature type="domain" description="KAP NTPase" evidence="1">
    <location>
        <begin position="48"/>
        <end position="252"/>
    </location>
</feature>
<name>Q3AQL7_CHLCH</name>
<dbReference type="HOGENOM" id="CLU_041246_1_0_10"/>
<dbReference type="OrthoDB" id="2022508at2"/>
<dbReference type="InterPro" id="IPR027417">
    <property type="entry name" value="P-loop_NTPase"/>
</dbReference>
<protein>
    <recommendedName>
        <fullName evidence="1">KAP NTPase domain-containing protein</fullName>
    </recommendedName>
</protein>
<evidence type="ECO:0000259" key="1">
    <source>
        <dbReference type="Pfam" id="PF07693"/>
    </source>
</evidence>
<dbReference type="Pfam" id="PF07693">
    <property type="entry name" value="KAP_NTPase"/>
    <property type="match status" value="1"/>
</dbReference>
<dbReference type="SUPFAM" id="SSF52540">
    <property type="entry name" value="P-loop containing nucleoside triphosphate hydrolases"/>
    <property type="match status" value="1"/>
</dbReference>
<dbReference type="STRING" id="340177.Cag_1452"/>
<dbReference type="KEGG" id="cch:Cag_1452"/>